<evidence type="ECO:0000256" key="3">
    <source>
        <dbReference type="ARBA" id="ARBA00022651"/>
    </source>
</evidence>
<keyword evidence="6" id="KW-0119">Carbohydrate metabolism</keyword>
<evidence type="ECO:0000259" key="8">
    <source>
        <dbReference type="Pfam" id="PF02230"/>
    </source>
</evidence>
<feature type="domain" description="Phospholipase/carboxylesterase/thioesterase" evidence="8">
    <location>
        <begin position="129"/>
        <end position="198"/>
    </location>
</feature>
<dbReference type="GO" id="GO:0016787">
    <property type="term" value="F:hydrolase activity"/>
    <property type="evidence" value="ECO:0007669"/>
    <property type="project" value="UniProtKB-KW"/>
</dbReference>
<proteinExistence type="predicted"/>
<evidence type="ECO:0000313" key="9">
    <source>
        <dbReference type="EMBL" id="WFE89558.1"/>
    </source>
</evidence>
<name>A0ABY8F245_9HYPH</name>
<evidence type="ECO:0000256" key="6">
    <source>
        <dbReference type="ARBA" id="ARBA00023277"/>
    </source>
</evidence>
<dbReference type="SUPFAM" id="SSF53474">
    <property type="entry name" value="alpha/beta-Hydrolases"/>
    <property type="match status" value="1"/>
</dbReference>
<evidence type="ECO:0000256" key="5">
    <source>
        <dbReference type="ARBA" id="ARBA00022801"/>
    </source>
</evidence>
<dbReference type="Pfam" id="PF02230">
    <property type="entry name" value="Abhydrolase_2"/>
    <property type="match status" value="1"/>
</dbReference>
<keyword evidence="5 9" id="KW-0378">Hydrolase</keyword>
<keyword evidence="3" id="KW-0858">Xylan degradation</keyword>
<reference evidence="9 10" key="1">
    <citation type="submission" date="2023-03" db="EMBL/GenBank/DDBJ databases">
        <title>Roseibium porphyridii sp. nov. and Roseibium rhodosorbium sp. nov. isolated from marine algae, Porphyridium cruentum and Rhodosorus marinus, respectively.</title>
        <authorList>
            <person name="Lee M.W."/>
            <person name="Choi B.J."/>
            <person name="Lee J.K."/>
            <person name="Choi D.G."/>
            <person name="Baek J.H."/>
            <person name="Bayburt H."/>
            <person name="Kim J.M."/>
            <person name="Han D.M."/>
            <person name="Kim K.H."/>
            <person name="Jeon C.O."/>
        </authorList>
    </citation>
    <scope>NUCLEOTIDE SEQUENCE [LARGE SCALE GENOMIC DNA]</scope>
    <source>
        <strain evidence="9 10">KMA01</strain>
    </source>
</reference>
<dbReference type="Gene3D" id="3.40.50.1820">
    <property type="entry name" value="alpha/beta hydrolase"/>
    <property type="match status" value="1"/>
</dbReference>
<sequence>MLSNKRSFVSCAAILSGVILTGGNNAIAGTGCGEEVPCEIENGQYYIHLPEAHEDGEALGAIFYLHGHRGKAVNAIRNKGFQRMADELGVAFVAVQGVDGTWSFPTAPRNLRDEAVFFDSVLSDLSDKFGVDTNRTLLSGFSSGGFMTWYLACQDSGKFAGYAPIAGAFWEPLPKDCPTEPPYLFHVHGTSDTVVPLAGRWLGGGQWKQGDVFESFDVWRRQNGLADAAPQKFTDGKLTCERWQPSEGLLELCLHDGGHSVEAKWIKRAWTELGTMMGWTEKG</sequence>
<dbReference type="Proteomes" id="UP001209803">
    <property type="component" value="Chromosome"/>
</dbReference>
<comment type="subcellular location">
    <subcellularLocation>
        <location evidence="1">Secreted</location>
    </subcellularLocation>
</comment>
<dbReference type="RefSeq" id="WP_265680314.1">
    <property type="nucleotide sequence ID" value="NZ_CP120863.1"/>
</dbReference>
<keyword evidence="2" id="KW-0964">Secreted</keyword>
<dbReference type="InterPro" id="IPR003140">
    <property type="entry name" value="PLipase/COase/thioEstase"/>
</dbReference>
<keyword evidence="4" id="KW-0732">Signal</keyword>
<accession>A0ABY8F245</accession>
<organism evidence="9 10">
    <name type="scientific">Roseibium porphyridii</name>
    <dbReference type="NCBI Taxonomy" id="2866279"/>
    <lineage>
        <taxon>Bacteria</taxon>
        <taxon>Pseudomonadati</taxon>
        <taxon>Pseudomonadota</taxon>
        <taxon>Alphaproteobacteria</taxon>
        <taxon>Hyphomicrobiales</taxon>
        <taxon>Stappiaceae</taxon>
        <taxon>Roseibium</taxon>
    </lineage>
</organism>
<keyword evidence="7" id="KW-0624">Polysaccharide degradation</keyword>
<evidence type="ECO:0000256" key="1">
    <source>
        <dbReference type="ARBA" id="ARBA00004613"/>
    </source>
</evidence>
<evidence type="ECO:0000256" key="4">
    <source>
        <dbReference type="ARBA" id="ARBA00022729"/>
    </source>
</evidence>
<evidence type="ECO:0000313" key="10">
    <source>
        <dbReference type="Proteomes" id="UP001209803"/>
    </source>
</evidence>
<evidence type="ECO:0000256" key="2">
    <source>
        <dbReference type="ARBA" id="ARBA00022525"/>
    </source>
</evidence>
<gene>
    <name evidence="9" type="ORF">K1718_25965</name>
</gene>
<evidence type="ECO:0000256" key="7">
    <source>
        <dbReference type="ARBA" id="ARBA00023326"/>
    </source>
</evidence>
<dbReference type="InterPro" id="IPR043595">
    <property type="entry name" value="FaeB/C/D"/>
</dbReference>
<dbReference type="InterPro" id="IPR029058">
    <property type="entry name" value="AB_hydrolase_fold"/>
</dbReference>
<dbReference type="EMBL" id="CP120863">
    <property type="protein sequence ID" value="WFE89558.1"/>
    <property type="molecule type" value="Genomic_DNA"/>
</dbReference>
<dbReference type="PANTHER" id="PTHR38050">
    <property type="match status" value="1"/>
</dbReference>
<dbReference type="PANTHER" id="PTHR38050:SF2">
    <property type="entry name" value="FERULOYL ESTERASE C-RELATED"/>
    <property type="match status" value="1"/>
</dbReference>
<keyword evidence="10" id="KW-1185">Reference proteome</keyword>
<protein>
    <submittedName>
        <fullName evidence="9">Alpha/beta hydrolase-fold protein</fullName>
    </submittedName>
</protein>
<dbReference type="PROSITE" id="PS51257">
    <property type="entry name" value="PROKAR_LIPOPROTEIN"/>
    <property type="match status" value="1"/>
</dbReference>